<evidence type="ECO:0000256" key="3">
    <source>
        <dbReference type="SAM" id="Phobius"/>
    </source>
</evidence>
<keyword evidence="3" id="KW-1133">Transmembrane helix</keyword>
<feature type="transmembrane region" description="Helical" evidence="3">
    <location>
        <begin position="47"/>
        <end position="64"/>
    </location>
</feature>
<keyword evidence="3" id="KW-0812">Transmembrane</keyword>
<proteinExistence type="predicted"/>
<feature type="compositionally biased region" description="Acidic residues" evidence="2">
    <location>
        <begin position="115"/>
        <end position="146"/>
    </location>
</feature>
<dbReference type="EMBL" id="JACIBT010000001">
    <property type="protein sequence ID" value="MBB3666773.1"/>
    <property type="molecule type" value="Genomic_DNA"/>
</dbReference>
<comment type="caution">
    <text evidence="4">The sequence shown here is derived from an EMBL/GenBank/DDBJ whole genome shotgun (WGS) entry which is preliminary data.</text>
</comment>
<dbReference type="AlphaFoldDB" id="A0A7W5Y019"/>
<reference evidence="4 5" key="1">
    <citation type="submission" date="2020-08" db="EMBL/GenBank/DDBJ databases">
        <title>Sequencing the genomes of 1000 actinobacteria strains.</title>
        <authorList>
            <person name="Klenk H.-P."/>
        </authorList>
    </citation>
    <scope>NUCLEOTIDE SEQUENCE [LARGE SCALE GENOMIC DNA]</scope>
    <source>
        <strain evidence="4 5">DSM 28238</strain>
    </source>
</reference>
<evidence type="ECO:0000256" key="1">
    <source>
        <dbReference type="ARBA" id="ARBA00022729"/>
    </source>
</evidence>
<keyword evidence="5" id="KW-1185">Reference proteome</keyword>
<sequence>MTQQDMYPPAGAPGAPPEQPKKGLGIAAMVLGIIALVFGFIPFIATLSFFLGPLAVVLGIIAFINRRGRGQGIAGVITGAIGAIVALIGFALTGAFFAAVDEEVQNSEDTTNNSEESEQAPEDDAAETADEASSEDESSTEEDTEASGDAGSRDNPLQLGETFEAGDWAVTINSFTPNAADEVAAENQFNEPAPEGSAYALINADVTYSGSESEMVMMGVSIDYVTSSGETVGAFDSMAVAPDALDSSAELFEGGSESGNIALAVPEDDDGVIRVQLGMLNQEDAFFATE</sequence>
<organism evidence="4 5">
    <name type="scientific">Garicola koreensis</name>
    <dbReference type="NCBI Taxonomy" id="1262554"/>
    <lineage>
        <taxon>Bacteria</taxon>
        <taxon>Bacillati</taxon>
        <taxon>Actinomycetota</taxon>
        <taxon>Actinomycetes</taxon>
        <taxon>Micrococcales</taxon>
        <taxon>Micrococcaceae</taxon>
        <taxon>Garicola</taxon>
    </lineage>
</organism>
<keyword evidence="3" id="KW-0472">Membrane</keyword>
<dbReference type="Proteomes" id="UP000547528">
    <property type="component" value="Unassembled WGS sequence"/>
</dbReference>
<name>A0A7W5Y019_9MICC</name>
<dbReference type="InterPro" id="IPR029050">
    <property type="entry name" value="Immunoprotect_excell_Ig-like"/>
</dbReference>
<accession>A0A7W5Y019</accession>
<feature type="transmembrane region" description="Helical" evidence="3">
    <location>
        <begin position="23"/>
        <end position="41"/>
    </location>
</feature>
<protein>
    <recommendedName>
        <fullName evidence="6">DUF4190 domain-containing protein</fullName>
    </recommendedName>
</protein>
<dbReference type="RefSeq" id="WP_183357179.1">
    <property type="nucleotide sequence ID" value="NZ_BAABKR010000008.1"/>
</dbReference>
<feature type="transmembrane region" description="Helical" evidence="3">
    <location>
        <begin position="76"/>
        <end position="100"/>
    </location>
</feature>
<keyword evidence="1" id="KW-0732">Signal</keyword>
<evidence type="ECO:0000313" key="4">
    <source>
        <dbReference type="EMBL" id="MBB3666773.1"/>
    </source>
</evidence>
<gene>
    <name evidence="4" type="ORF">FHX47_000366</name>
</gene>
<feature type="region of interest" description="Disordered" evidence="2">
    <location>
        <begin position="106"/>
        <end position="158"/>
    </location>
</feature>
<dbReference type="Gene3D" id="2.60.40.1240">
    <property type="match status" value="1"/>
</dbReference>
<evidence type="ECO:0000313" key="5">
    <source>
        <dbReference type="Proteomes" id="UP000547528"/>
    </source>
</evidence>
<evidence type="ECO:0000256" key="2">
    <source>
        <dbReference type="SAM" id="MobiDB-lite"/>
    </source>
</evidence>
<evidence type="ECO:0008006" key="6">
    <source>
        <dbReference type="Google" id="ProtNLM"/>
    </source>
</evidence>